<dbReference type="RefSeq" id="WP_205116501.1">
    <property type="nucleotide sequence ID" value="NZ_JAFBCM010000001.1"/>
</dbReference>
<gene>
    <name evidence="10" type="ORF">ACFOUW_32700</name>
</gene>
<keyword evidence="8" id="KW-1208">Phospholipid metabolism</keyword>
<dbReference type="InterPro" id="IPR050187">
    <property type="entry name" value="Lipid_Phosphate_FormReg"/>
</dbReference>
<dbReference type="InterPro" id="IPR045540">
    <property type="entry name" value="YegS/DAGK_C"/>
</dbReference>
<dbReference type="Pfam" id="PF00781">
    <property type="entry name" value="DAGK_cat"/>
    <property type="match status" value="1"/>
</dbReference>
<evidence type="ECO:0000256" key="4">
    <source>
        <dbReference type="ARBA" id="ARBA00022741"/>
    </source>
</evidence>
<evidence type="ECO:0000256" key="8">
    <source>
        <dbReference type="ARBA" id="ARBA00023264"/>
    </source>
</evidence>
<dbReference type="EMBL" id="JBHRZH010000041">
    <property type="protein sequence ID" value="MFC3765634.1"/>
    <property type="molecule type" value="Genomic_DNA"/>
</dbReference>
<protein>
    <submittedName>
        <fullName evidence="10">Diacylglycerol/lipid kinase family protein</fullName>
        <ecNumber evidence="10">2.7.1.-</ecNumber>
    </submittedName>
</protein>
<dbReference type="PANTHER" id="PTHR12358:SF54">
    <property type="entry name" value="SPHINGOSINE KINASE RELATED PROTEIN"/>
    <property type="match status" value="1"/>
</dbReference>
<evidence type="ECO:0000259" key="9">
    <source>
        <dbReference type="PROSITE" id="PS50146"/>
    </source>
</evidence>
<keyword evidence="5 10" id="KW-0418">Kinase</keyword>
<evidence type="ECO:0000256" key="6">
    <source>
        <dbReference type="ARBA" id="ARBA00022840"/>
    </source>
</evidence>
<dbReference type="InterPro" id="IPR016064">
    <property type="entry name" value="NAD/diacylglycerol_kinase_sf"/>
</dbReference>
<keyword evidence="4" id="KW-0547">Nucleotide-binding</keyword>
<dbReference type="InterPro" id="IPR001206">
    <property type="entry name" value="Diacylglycerol_kinase_cat_dom"/>
</dbReference>
<evidence type="ECO:0000256" key="7">
    <source>
        <dbReference type="ARBA" id="ARBA00023209"/>
    </source>
</evidence>
<comment type="caution">
    <text evidence="10">The sequence shown here is derived from an EMBL/GenBank/DDBJ whole genome shotgun (WGS) entry which is preliminary data.</text>
</comment>
<keyword evidence="7" id="KW-0594">Phospholipid biosynthesis</keyword>
<comment type="similarity">
    <text evidence="2">Belongs to the diacylglycerol/lipid kinase family.</text>
</comment>
<evidence type="ECO:0000256" key="3">
    <source>
        <dbReference type="ARBA" id="ARBA00022679"/>
    </source>
</evidence>
<dbReference type="InterPro" id="IPR017438">
    <property type="entry name" value="ATP-NAD_kinase_N"/>
</dbReference>
<dbReference type="Gene3D" id="3.40.50.10330">
    <property type="entry name" value="Probable inorganic polyphosphate/atp-NAD kinase, domain 1"/>
    <property type="match status" value="1"/>
</dbReference>
<dbReference type="PANTHER" id="PTHR12358">
    <property type="entry name" value="SPHINGOSINE KINASE"/>
    <property type="match status" value="1"/>
</dbReference>
<name>A0ABV7YLE4_9ACTN</name>
<dbReference type="Pfam" id="PF19279">
    <property type="entry name" value="YegS_C"/>
    <property type="match status" value="1"/>
</dbReference>
<dbReference type="SMART" id="SM00046">
    <property type="entry name" value="DAGKc"/>
    <property type="match status" value="1"/>
</dbReference>
<dbReference type="Gene3D" id="2.60.200.40">
    <property type="match status" value="1"/>
</dbReference>
<proteinExistence type="inferred from homology"/>
<keyword evidence="7" id="KW-0443">Lipid metabolism</keyword>
<evidence type="ECO:0000313" key="10">
    <source>
        <dbReference type="EMBL" id="MFC3765634.1"/>
    </source>
</evidence>
<feature type="domain" description="DAGKc" evidence="9">
    <location>
        <begin position="55"/>
        <end position="128"/>
    </location>
</feature>
<evidence type="ECO:0000256" key="5">
    <source>
        <dbReference type="ARBA" id="ARBA00022777"/>
    </source>
</evidence>
<keyword evidence="7" id="KW-0444">Lipid biosynthesis</keyword>
<sequence length="294" mass="31062">MESLLVVTNTDAGSTDEASFESALSVLRVGADVQVCRTSMPSELESALHRRGGRTVVVAGGDGTLHNVVSALHRRNELADAVVALLPFGTGNDFARGLGLPLEPTAAAQVVLDGVVRRLDLLEDCRGGVVVNAAHVGVGADAARRASSLKSRFGRFAYPMGAVAAGVRARPLHVRVEADNRVLADFDRPVLMVGVSNAPTIGGGLAFAPLAHPGDGRAEVMVSFAVGPLARAKYAVSLSRQRHLERSDVLHLRASKVSIVGQRFDVNADGELRGPEQHLTWKVVPERLRMVVPA</sequence>
<accession>A0ABV7YLE4</accession>
<dbReference type="EC" id="2.7.1.-" evidence="10"/>
<dbReference type="SUPFAM" id="SSF111331">
    <property type="entry name" value="NAD kinase/diacylglycerol kinase-like"/>
    <property type="match status" value="1"/>
</dbReference>
<organism evidence="10 11">
    <name type="scientific">Tenggerimyces flavus</name>
    <dbReference type="NCBI Taxonomy" id="1708749"/>
    <lineage>
        <taxon>Bacteria</taxon>
        <taxon>Bacillati</taxon>
        <taxon>Actinomycetota</taxon>
        <taxon>Actinomycetes</taxon>
        <taxon>Propionibacteriales</taxon>
        <taxon>Nocardioidaceae</taxon>
        <taxon>Tenggerimyces</taxon>
    </lineage>
</organism>
<reference evidence="11" key="1">
    <citation type="journal article" date="2019" name="Int. J. Syst. Evol. Microbiol.">
        <title>The Global Catalogue of Microorganisms (GCM) 10K type strain sequencing project: providing services to taxonomists for standard genome sequencing and annotation.</title>
        <authorList>
            <consortium name="The Broad Institute Genomics Platform"/>
            <consortium name="The Broad Institute Genome Sequencing Center for Infectious Disease"/>
            <person name="Wu L."/>
            <person name="Ma J."/>
        </authorList>
    </citation>
    <scope>NUCLEOTIDE SEQUENCE [LARGE SCALE GENOMIC DNA]</scope>
    <source>
        <strain evidence="11">CGMCC 4.7241</strain>
    </source>
</reference>
<keyword evidence="6" id="KW-0067">ATP-binding</keyword>
<evidence type="ECO:0000256" key="2">
    <source>
        <dbReference type="ARBA" id="ARBA00005983"/>
    </source>
</evidence>
<evidence type="ECO:0000256" key="1">
    <source>
        <dbReference type="ARBA" id="ARBA00001946"/>
    </source>
</evidence>
<comment type="cofactor">
    <cofactor evidence="1">
        <name>Mg(2+)</name>
        <dbReference type="ChEBI" id="CHEBI:18420"/>
    </cofactor>
</comment>
<dbReference type="Proteomes" id="UP001595699">
    <property type="component" value="Unassembled WGS sequence"/>
</dbReference>
<evidence type="ECO:0000313" key="11">
    <source>
        <dbReference type="Proteomes" id="UP001595699"/>
    </source>
</evidence>
<dbReference type="GO" id="GO:0016301">
    <property type="term" value="F:kinase activity"/>
    <property type="evidence" value="ECO:0007669"/>
    <property type="project" value="UniProtKB-KW"/>
</dbReference>
<dbReference type="PROSITE" id="PS50146">
    <property type="entry name" value="DAGK"/>
    <property type="match status" value="1"/>
</dbReference>
<keyword evidence="3 10" id="KW-0808">Transferase</keyword>
<keyword evidence="11" id="KW-1185">Reference proteome</keyword>